<dbReference type="PROSITE" id="PS50088">
    <property type="entry name" value="ANK_REPEAT"/>
    <property type="match status" value="1"/>
</dbReference>
<protein>
    <recommendedName>
        <fullName evidence="5">Ankyrin repeat domain-containing protein</fullName>
    </recommendedName>
</protein>
<feature type="transmembrane region" description="Helical" evidence="2">
    <location>
        <begin position="43"/>
        <end position="65"/>
    </location>
</feature>
<dbReference type="Proteomes" id="UP001218788">
    <property type="component" value="Unassembled WGS sequence"/>
</dbReference>
<proteinExistence type="predicted"/>
<dbReference type="SUPFAM" id="SSF48403">
    <property type="entry name" value="Ankyrin repeat"/>
    <property type="match status" value="1"/>
</dbReference>
<dbReference type="EMBL" id="JAQQXP010000004">
    <property type="protein sequence ID" value="MDC8832887.1"/>
    <property type="molecule type" value="Genomic_DNA"/>
</dbReference>
<dbReference type="RefSeq" id="WP_273642783.1">
    <property type="nucleotide sequence ID" value="NZ_JAQQXP010000004.1"/>
</dbReference>
<comment type="caution">
    <text evidence="3">The sequence shown here is derived from an EMBL/GenBank/DDBJ whole genome shotgun (WGS) entry which is preliminary data.</text>
</comment>
<evidence type="ECO:0008006" key="5">
    <source>
        <dbReference type="Google" id="ProtNLM"/>
    </source>
</evidence>
<feature type="repeat" description="ANK" evidence="1">
    <location>
        <begin position="178"/>
        <end position="210"/>
    </location>
</feature>
<dbReference type="Pfam" id="PF12796">
    <property type="entry name" value="Ank_2"/>
    <property type="match status" value="1"/>
</dbReference>
<accession>A0ABT5L752</accession>
<keyword evidence="2" id="KW-1133">Transmembrane helix</keyword>
<keyword evidence="4" id="KW-1185">Reference proteome</keyword>
<reference evidence="3 4" key="1">
    <citation type="submission" date="2022-10" db="EMBL/GenBank/DDBJ databases">
        <title>Alteromonas sp. chi3 Genome sequencing.</title>
        <authorList>
            <person name="Park S."/>
        </authorList>
    </citation>
    <scope>NUCLEOTIDE SEQUENCE [LARGE SCALE GENOMIC DNA]</scope>
    <source>
        <strain evidence="4">chi3</strain>
    </source>
</reference>
<keyword evidence="2" id="KW-0472">Membrane</keyword>
<evidence type="ECO:0000256" key="1">
    <source>
        <dbReference type="PROSITE-ProRule" id="PRU00023"/>
    </source>
</evidence>
<evidence type="ECO:0000256" key="2">
    <source>
        <dbReference type="SAM" id="Phobius"/>
    </source>
</evidence>
<sequence length="240" mass="26515">MHIVIAIVVLFFYLYSQSFRRLINATLISLALAMLLGGLVGKVINSTAGIIIGIVTFLFSVSMLFKALRFMSQVIAQSGLKGVTKYTGERAKGEKHDKAIVDGGIEAFDAALSLCKSADNAAKFERSGLKVPSQNYSDVTVANFFHAVENSDVETLSAIKKELSPSELHVLINSEDEIQDRPLHVAVRKDSPDIIYWLLSNGADRELKNYWEHTALELAIKLRQEKCVERLSLSLEQSAV</sequence>
<organism evidence="3 4">
    <name type="scientific">Alteromonas gilva</name>
    <dbReference type="NCBI Taxonomy" id="2987522"/>
    <lineage>
        <taxon>Bacteria</taxon>
        <taxon>Pseudomonadati</taxon>
        <taxon>Pseudomonadota</taxon>
        <taxon>Gammaproteobacteria</taxon>
        <taxon>Alteromonadales</taxon>
        <taxon>Alteromonadaceae</taxon>
        <taxon>Alteromonas/Salinimonas group</taxon>
        <taxon>Alteromonas</taxon>
    </lineage>
</organism>
<dbReference type="PROSITE" id="PS50297">
    <property type="entry name" value="ANK_REP_REGION"/>
    <property type="match status" value="1"/>
</dbReference>
<dbReference type="InterPro" id="IPR002110">
    <property type="entry name" value="Ankyrin_rpt"/>
</dbReference>
<keyword evidence="1" id="KW-0040">ANK repeat</keyword>
<evidence type="ECO:0000313" key="3">
    <source>
        <dbReference type="EMBL" id="MDC8832887.1"/>
    </source>
</evidence>
<gene>
    <name evidence="3" type="ORF">OIK42_19205</name>
</gene>
<evidence type="ECO:0000313" key="4">
    <source>
        <dbReference type="Proteomes" id="UP001218788"/>
    </source>
</evidence>
<dbReference type="Gene3D" id="1.25.40.20">
    <property type="entry name" value="Ankyrin repeat-containing domain"/>
    <property type="match status" value="1"/>
</dbReference>
<dbReference type="InterPro" id="IPR036770">
    <property type="entry name" value="Ankyrin_rpt-contain_sf"/>
</dbReference>
<keyword evidence="2" id="KW-0812">Transmembrane</keyword>
<name>A0ABT5L752_9ALTE</name>